<evidence type="ECO:0000313" key="2">
    <source>
        <dbReference type="EMBL" id="GAA2253726.1"/>
    </source>
</evidence>
<dbReference type="Proteomes" id="UP001500305">
    <property type="component" value="Unassembled WGS sequence"/>
</dbReference>
<evidence type="ECO:0000259" key="1">
    <source>
        <dbReference type="PROSITE" id="PS50075"/>
    </source>
</evidence>
<dbReference type="SUPFAM" id="SSF47336">
    <property type="entry name" value="ACP-like"/>
    <property type="match status" value="1"/>
</dbReference>
<evidence type="ECO:0000313" key="3">
    <source>
        <dbReference type="Proteomes" id="UP001500305"/>
    </source>
</evidence>
<gene>
    <name evidence="2" type="ORF">GCM10010430_41850</name>
</gene>
<name>A0ABN3ECX6_9ACTN</name>
<reference evidence="2 3" key="1">
    <citation type="journal article" date="2019" name="Int. J. Syst. Evol. Microbiol.">
        <title>The Global Catalogue of Microorganisms (GCM) 10K type strain sequencing project: providing services to taxonomists for standard genome sequencing and annotation.</title>
        <authorList>
            <consortium name="The Broad Institute Genomics Platform"/>
            <consortium name="The Broad Institute Genome Sequencing Center for Infectious Disease"/>
            <person name="Wu L."/>
            <person name="Ma J."/>
        </authorList>
    </citation>
    <scope>NUCLEOTIDE SEQUENCE [LARGE SCALE GENOMIC DNA]</scope>
    <source>
        <strain evidence="2 3">JCM 7356</strain>
    </source>
</reference>
<organism evidence="2 3">
    <name type="scientific">Kitasatospora cystarginea</name>
    <dbReference type="NCBI Taxonomy" id="58350"/>
    <lineage>
        <taxon>Bacteria</taxon>
        <taxon>Bacillati</taxon>
        <taxon>Actinomycetota</taxon>
        <taxon>Actinomycetes</taxon>
        <taxon>Kitasatosporales</taxon>
        <taxon>Streptomycetaceae</taxon>
        <taxon>Kitasatospora</taxon>
    </lineage>
</organism>
<dbReference type="Pfam" id="PF00550">
    <property type="entry name" value="PP-binding"/>
    <property type="match status" value="1"/>
</dbReference>
<dbReference type="InterPro" id="IPR036736">
    <property type="entry name" value="ACP-like_sf"/>
</dbReference>
<proteinExistence type="predicted"/>
<dbReference type="RefSeq" id="WP_344637978.1">
    <property type="nucleotide sequence ID" value="NZ_BAAATR010000018.1"/>
</dbReference>
<feature type="domain" description="Carrier" evidence="1">
    <location>
        <begin position="1"/>
        <end position="77"/>
    </location>
</feature>
<dbReference type="PROSITE" id="PS50075">
    <property type="entry name" value="CARRIER"/>
    <property type="match status" value="1"/>
</dbReference>
<sequence>MKQEIKKYMEERLMFEFDSEITEDTDLFKAGILDSFGYVSLMAHIEQEYDVSFGEEELLGNIMVSLSGIVEFVDAARARTVGSR</sequence>
<dbReference type="InterPro" id="IPR009081">
    <property type="entry name" value="PP-bd_ACP"/>
</dbReference>
<comment type="caution">
    <text evidence="2">The sequence shown here is derived from an EMBL/GenBank/DDBJ whole genome shotgun (WGS) entry which is preliminary data.</text>
</comment>
<protein>
    <recommendedName>
        <fullName evidence="1">Carrier domain-containing protein</fullName>
    </recommendedName>
</protein>
<accession>A0ABN3ECX6</accession>
<dbReference type="Gene3D" id="1.10.1200.10">
    <property type="entry name" value="ACP-like"/>
    <property type="match status" value="1"/>
</dbReference>
<dbReference type="EMBL" id="BAAATR010000018">
    <property type="protein sequence ID" value="GAA2253726.1"/>
    <property type="molecule type" value="Genomic_DNA"/>
</dbReference>
<keyword evidence="3" id="KW-1185">Reference proteome</keyword>